<evidence type="ECO:0000313" key="1">
    <source>
        <dbReference type="EMBL" id="KAJ7513762.1"/>
    </source>
</evidence>
<sequence length="401" mass="45788">MLKQSLRQAVSIAVLVAITGFYKELQTYASVISSTSALENEEKTKIPSIGPSFEENFVMFGNVIVLHPRCHAWELQIAVEIANQVWEQSLLKAFYAFQVPVNLFHGDVGLVSIDAYEEGRHISNLWRHFFIVHDNGAYRVDAEINMLFSTCTSTKNEEANAESVVDETHKIKEAARVVAMRSYDHFVAKYMVCLKEPLREICPLQILEGNFMEFVPKHRHTSIELRKIIVEEHPTASVEPLEPAGNSVIKCQSWCLIFGWWQIQTWHLASLVIFMMVIQSFNYLLGSFLEIDDLSQAMKSEAVGRKEYDCIASWQLRFGCPSQGRSLKGTPRLKRSSDLLSSGEGCYQEAWVEAEYHLGQLINSYSEGACFYYNCSTQSNDKQVQQPWCWNRDSVGRLTRL</sequence>
<accession>A0ACC2A8A0</accession>
<reference evidence="2" key="1">
    <citation type="journal article" date="2024" name="Proc. Natl. Acad. Sci. U.S.A.">
        <title>Extraordinary preservation of gene collinearity over three hundred million years revealed in homosporous lycophytes.</title>
        <authorList>
            <person name="Li C."/>
            <person name="Wickell D."/>
            <person name="Kuo L.Y."/>
            <person name="Chen X."/>
            <person name="Nie B."/>
            <person name="Liao X."/>
            <person name="Peng D."/>
            <person name="Ji J."/>
            <person name="Jenkins J."/>
            <person name="Williams M."/>
            <person name="Shu S."/>
            <person name="Plott C."/>
            <person name="Barry K."/>
            <person name="Rajasekar S."/>
            <person name="Grimwood J."/>
            <person name="Han X."/>
            <person name="Sun S."/>
            <person name="Hou Z."/>
            <person name="He W."/>
            <person name="Dai G."/>
            <person name="Sun C."/>
            <person name="Schmutz J."/>
            <person name="Leebens-Mack J.H."/>
            <person name="Li F.W."/>
            <person name="Wang L."/>
        </authorList>
    </citation>
    <scope>NUCLEOTIDE SEQUENCE [LARGE SCALE GENOMIC DNA]</scope>
    <source>
        <strain evidence="2">cv. PW_Plant_1</strain>
    </source>
</reference>
<evidence type="ECO:0000313" key="2">
    <source>
        <dbReference type="Proteomes" id="UP001162992"/>
    </source>
</evidence>
<dbReference type="Proteomes" id="UP001162992">
    <property type="component" value="Chromosome 23"/>
</dbReference>
<name>A0ACC2A8A0_DIPCM</name>
<protein>
    <submittedName>
        <fullName evidence="1">Uncharacterized protein</fullName>
    </submittedName>
</protein>
<dbReference type="EMBL" id="CM055114">
    <property type="protein sequence ID" value="KAJ7513762.1"/>
    <property type="molecule type" value="Genomic_DNA"/>
</dbReference>
<organism evidence="1 2">
    <name type="scientific">Diphasiastrum complanatum</name>
    <name type="common">Issler's clubmoss</name>
    <name type="synonym">Lycopodium complanatum</name>
    <dbReference type="NCBI Taxonomy" id="34168"/>
    <lineage>
        <taxon>Eukaryota</taxon>
        <taxon>Viridiplantae</taxon>
        <taxon>Streptophyta</taxon>
        <taxon>Embryophyta</taxon>
        <taxon>Tracheophyta</taxon>
        <taxon>Lycopodiopsida</taxon>
        <taxon>Lycopodiales</taxon>
        <taxon>Lycopodiaceae</taxon>
        <taxon>Lycopodioideae</taxon>
        <taxon>Diphasiastrum</taxon>
    </lineage>
</organism>
<gene>
    <name evidence="1" type="ORF">O6H91_23G013300</name>
</gene>
<keyword evidence="2" id="KW-1185">Reference proteome</keyword>
<comment type="caution">
    <text evidence="1">The sequence shown here is derived from an EMBL/GenBank/DDBJ whole genome shotgun (WGS) entry which is preliminary data.</text>
</comment>
<proteinExistence type="predicted"/>